<comment type="caution">
    <text evidence="2">The sequence shown here is derived from an EMBL/GenBank/DDBJ whole genome shotgun (WGS) entry which is preliminary data.</text>
</comment>
<dbReference type="Pfam" id="PF12680">
    <property type="entry name" value="SnoaL_2"/>
    <property type="match status" value="1"/>
</dbReference>
<dbReference type="PANTHER" id="PTHR38436:SF3">
    <property type="entry name" value="CARBOXYMETHYLENEBUTENOLIDASE-RELATED"/>
    <property type="match status" value="1"/>
</dbReference>
<evidence type="ECO:0000259" key="1">
    <source>
        <dbReference type="Pfam" id="PF12680"/>
    </source>
</evidence>
<dbReference type="PANTHER" id="PTHR38436">
    <property type="entry name" value="POLYKETIDE CYCLASE SNOAL-LIKE DOMAIN"/>
    <property type="match status" value="1"/>
</dbReference>
<feature type="domain" description="SnoaL-like" evidence="1">
    <location>
        <begin position="223"/>
        <end position="326"/>
    </location>
</feature>
<dbReference type="Proteomes" id="UP001321760">
    <property type="component" value="Unassembled WGS sequence"/>
</dbReference>
<protein>
    <recommendedName>
        <fullName evidence="1">SnoaL-like domain-containing protein</fullName>
    </recommendedName>
</protein>
<dbReference type="Gene3D" id="3.10.450.50">
    <property type="match status" value="1"/>
</dbReference>
<gene>
    <name evidence="2" type="ORF">QBC34DRAFT_410598</name>
</gene>
<reference evidence="2" key="1">
    <citation type="journal article" date="2023" name="Mol. Phylogenet. Evol.">
        <title>Genome-scale phylogeny and comparative genomics of the fungal order Sordariales.</title>
        <authorList>
            <person name="Hensen N."/>
            <person name="Bonometti L."/>
            <person name="Westerberg I."/>
            <person name="Brannstrom I.O."/>
            <person name="Guillou S."/>
            <person name="Cros-Aarteil S."/>
            <person name="Calhoun S."/>
            <person name="Haridas S."/>
            <person name="Kuo A."/>
            <person name="Mondo S."/>
            <person name="Pangilinan J."/>
            <person name="Riley R."/>
            <person name="LaButti K."/>
            <person name="Andreopoulos B."/>
            <person name="Lipzen A."/>
            <person name="Chen C."/>
            <person name="Yan M."/>
            <person name="Daum C."/>
            <person name="Ng V."/>
            <person name="Clum A."/>
            <person name="Steindorff A."/>
            <person name="Ohm R.A."/>
            <person name="Martin F."/>
            <person name="Silar P."/>
            <person name="Natvig D.O."/>
            <person name="Lalanne C."/>
            <person name="Gautier V."/>
            <person name="Ament-Velasquez S.L."/>
            <person name="Kruys A."/>
            <person name="Hutchinson M.I."/>
            <person name="Powell A.J."/>
            <person name="Barry K."/>
            <person name="Miller A.N."/>
            <person name="Grigoriev I.V."/>
            <person name="Debuchy R."/>
            <person name="Gladieux P."/>
            <person name="Hiltunen Thoren M."/>
            <person name="Johannesson H."/>
        </authorList>
    </citation>
    <scope>NUCLEOTIDE SEQUENCE</scope>
    <source>
        <strain evidence="2">PSN243</strain>
    </source>
</reference>
<reference evidence="2" key="2">
    <citation type="submission" date="2023-05" db="EMBL/GenBank/DDBJ databases">
        <authorList>
            <consortium name="Lawrence Berkeley National Laboratory"/>
            <person name="Steindorff A."/>
            <person name="Hensen N."/>
            <person name="Bonometti L."/>
            <person name="Westerberg I."/>
            <person name="Brannstrom I.O."/>
            <person name="Guillou S."/>
            <person name="Cros-Aarteil S."/>
            <person name="Calhoun S."/>
            <person name="Haridas S."/>
            <person name="Kuo A."/>
            <person name="Mondo S."/>
            <person name="Pangilinan J."/>
            <person name="Riley R."/>
            <person name="Labutti K."/>
            <person name="Andreopoulos B."/>
            <person name="Lipzen A."/>
            <person name="Chen C."/>
            <person name="Yanf M."/>
            <person name="Daum C."/>
            <person name="Ng V."/>
            <person name="Clum A."/>
            <person name="Ohm R."/>
            <person name="Martin F."/>
            <person name="Silar P."/>
            <person name="Natvig D."/>
            <person name="Lalanne C."/>
            <person name="Gautier V."/>
            <person name="Ament-Velasquez S.L."/>
            <person name="Kruys A."/>
            <person name="Hutchinson M.I."/>
            <person name="Powell A.J."/>
            <person name="Barry K."/>
            <person name="Miller A.N."/>
            <person name="Grigoriev I.V."/>
            <person name="Debuchy R."/>
            <person name="Gladieux P."/>
            <person name="Thoren M.H."/>
            <person name="Johannesson H."/>
        </authorList>
    </citation>
    <scope>NUCLEOTIDE SEQUENCE</scope>
    <source>
        <strain evidence="2">PSN243</strain>
    </source>
</reference>
<organism evidence="2 3">
    <name type="scientific">Podospora aff. communis PSN243</name>
    <dbReference type="NCBI Taxonomy" id="3040156"/>
    <lineage>
        <taxon>Eukaryota</taxon>
        <taxon>Fungi</taxon>
        <taxon>Dikarya</taxon>
        <taxon>Ascomycota</taxon>
        <taxon>Pezizomycotina</taxon>
        <taxon>Sordariomycetes</taxon>
        <taxon>Sordariomycetidae</taxon>
        <taxon>Sordariales</taxon>
        <taxon>Podosporaceae</taxon>
        <taxon>Podospora</taxon>
    </lineage>
</organism>
<dbReference type="SUPFAM" id="SSF54427">
    <property type="entry name" value="NTF2-like"/>
    <property type="match status" value="1"/>
</dbReference>
<evidence type="ECO:0000313" key="2">
    <source>
        <dbReference type="EMBL" id="KAK4446910.1"/>
    </source>
</evidence>
<proteinExistence type="predicted"/>
<evidence type="ECO:0000313" key="3">
    <source>
        <dbReference type="Proteomes" id="UP001321760"/>
    </source>
</evidence>
<dbReference type="InterPro" id="IPR032710">
    <property type="entry name" value="NTF2-like_dom_sf"/>
</dbReference>
<sequence>MASDAGAVPSLPNAAPIKVTPAITIQPPLSRRGTGPGLILIVSSDLDLDSHKKTLDPPPLQKWAEESYAVAQITVRRDATELRRQLDVALAELHKLKECESTDKVGVVVIESKVDSCLLAAIASVDWIAAAVFYGCIPELEPPFPILAHLPSWGRTVNSSMKKYAYNGTDTFFVVPAHEHYRASSAAVAHTRTLTFLKPLLKGPYFDLEEIWEEHTRFEFADRSVERTMATMVQEPYVNHVPTLTGGIGRESLTDFYRNHFIFSNPDDAELELVSRTVGIDRVVDEFLFTCTHNRIVDWLLPEIPPTGKKLAIPMTSIVNIRGDRLFHEHISWDQGTALRQLGLLPEYLPFPYPPEGAEHRKFEYRVPVAGIETAKKLVDENAIESNGMINLKFHMREIK</sequence>
<dbReference type="AlphaFoldDB" id="A0AAV9GGD2"/>
<dbReference type="GO" id="GO:0030638">
    <property type="term" value="P:polyketide metabolic process"/>
    <property type="evidence" value="ECO:0007669"/>
    <property type="project" value="InterPro"/>
</dbReference>
<dbReference type="EMBL" id="MU865953">
    <property type="protein sequence ID" value="KAK4446910.1"/>
    <property type="molecule type" value="Genomic_DNA"/>
</dbReference>
<name>A0AAV9GGD2_9PEZI</name>
<dbReference type="InterPro" id="IPR009959">
    <property type="entry name" value="Cyclase_SnoaL-like"/>
</dbReference>
<accession>A0AAV9GGD2</accession>
<keyword evidence="3" id="KW-1185">Reference proteome</keyword>
<dbReference type="InterPro" id="IPR037401">
    <property type="entry name" value="SnoaL-like"/>
</dbReference>